<feature type="region of interest" description="Disordered" evidence="1">
    <location>
        <begin position="238"/>
        <end position="271"/>
    </location>
</feature>
<evidence type="ECO:0000256" key="1">
    <source>
        <dbReference type="SAM" id="MobiDB-lite"/>
    </source>
</evidence>
<organism evidence="3 4">
    <name type="scientific">Hebeloma cylindrosporum</name>
    <dbReference type="NCBI Taxonomy" id="76867"/>
    <lineage>
        <taxon>Eukaryota</taxon>
        <taxon>Fungi</taxon>
        <taxon>Dikarya</taxon>
        <taxon>Basidiomycota</taxon>
        <taxon>Agaricomycotina</taxon>
        <taxon>Agaricomycetes</taxon>
        <taxon>Agaricomycetidae</taxon>
        <taxon>Agaricales</taxon>
        <taxon>Agaricineae</taxon>
        <taxon>Hymenogastraceae</taxon>
        <taxon>Hebeloma</taxon>
    </lineage>
</organism>
<protein>
    <recommendedName>
        <fullName evidence="2">DUF6697 domain-containing protein</fullName>
    </recommendedName>
</protein>
<dbReference type="EMBL" id="KN831801">
    <property type="protein sequence ID" value="KIM36909.1"/>
    <property type="molecule type" value="Genomic_DNA"/>
</dbReference>
<dbReference type="OrthoDB" id="3265858at2759"/>
<proteinExistence type="predicted"/>
<feature type="region of interest" description="Disordered" evidence="1">
    <location>
        <begin position="1"/>
        <end position="22"/>
    </location>
</feature>
<dbReference type="STRING" id="686832.A0A0C3BXX7"/>
<dbReference type="Pfam" id="PF20411">
    <property type="entry name" value="DUF6697"/>
    <property type="match status" value="1"/>
</dbReference>
<feature type="compositionally biased region" description="Polar residues" evidence="1">
    <location>
        <begin position="209"/>
        <end position="219"/>
    </location>
</feature>
<sequence length="711" mass="77235">MFSRLPNLRLRNPSQERESTRQYRPLLPENGYLFFILHIASEIHKIQARSPSLEIVEPSYPTPRPATHQYVESPPARVGYYYNLKTVRRPESQASCLPTQPLASSPAHGSAVSAKRRKVGVDIEVENGGDSNSGQPSKTTPLVNDTPNISMNVPPQARTPAAVSLSADSSRSEATPHRKGKENAGSIRVTAARPDPPSSSTSSVLTVSDNRQSTTTGSHSALPPSNLAQIPVVNVPSPPPTTRSAPATVPKAAPIAPPLEKVSPPSTNSVNSNIRDAVVTTERPSLPTSAADLHLKTDPLTCESTSAALSLSQNASQVQDKGGKANGSSSTAPASTKTRQISLMKQRSGHQSPTSWNQKLLDLSRKHGLEKEVVNFLRSRKKGESLLPDTPSTPPVLSSVVQKYLPSDEVRRRLIFPLPLQTEFPRIFLSTVYGGGTNPQFLQIFRKDKDPKGAIERRAVFLQPGSNPSVPSAAGQPGLVFAWRHKILENAPWSVFRKGLSGSGEVYLGDYRCEMVGKMSPMEFRSLAPSIKSGCAKELLLVEKYDRYVSMRARIALRKHGCIPLADKSKADVLFDEEVDAIKANNGRPLDAGDIISALERGDEAINLVRMICIAYDHAFAEEMERKFAEYKASFTSASTAEPSPSRGKTIAARAPASAVPKPKIAPPPLRRNRSPETDESSEFELEVATPIVPSDRKLRPRASRVIVIDN</sequence>
<keyword evidence="4" id="KW-1185">Reference proteome</keyword>
<feature type="compositionally biased region" description="Polar residues" evidence="1">
    <location>
        <begin position="129"/>
        <end position="153"/>
    </location>
</feature>
<evidence type="ECO:0000259" key="2">
    <source>
        <dbReference type="Pfam" id="PF20411"/>
    </source>
</evidence>
<feature type="compositionally biased region" description="Low complexity" evidence="1">
    <location>
        <begin position="262"/>
        <end position="271"/>
    </location>
</feature>
<dbReference type="HOGENOM" id="CLU_388327_0_0_1"/>
<feature type="compositionally biased region" description="Low complexity" evidence="1">
    <location>
        <begin position="198"/>
        <end position="208"/>
    </location>
</feature>
<evidence type="ECO:0000313" key="3">
    <source>
        <dbReference type="EMBL" id="KIM36909.1"/>
    </source>
</evidence>
<accession>A0A0C3BXX7</accession>
<reference evidence="4" key="2">
    <citation type="submission" date="2015-01" db="EMBL/GenBank/DDBJ databases">
        <title>Evolutionary Origins and Diversification of the Mycorrhizal Mutualists.</title>
        <authorList>
            <consortium name="DOE Joint Genome Institute"/>
            <consortium name="Mycorrhizal Genomics Consortium"/>
            <person name="Kohler A."/>
            <person name="Kuo A."/>
            <person name="Nagy L.G."/>
            <person name="Floudas D."/>
            <person name="Copeland A."/>
            <person name="Barry K.W."/>
            <person name="Cichocki N."/>
            <person name="Veneault-Fourrey C."/>
            <person name="LaButti K."/>
            <person name="Lindquist E.A."/>
            <person name="Lipzen A."/>
            <person name="Lundell T."/>
            <person name="Morin E."/>
            <person name="Murat C."/>
            <person name="Riley R."/>
            <person name="Ohm R."/>
            <person name="Sun H."/>
            <person name="Tunlid A."/>
            <person name="Henrissat B."/>
            <person name="Grigoriev I.V."/>
            <person name="Hibbett D.S."/>
            <person name="Martin F."/>
        </authorList>
    </citation>
    <scope>NUCLEOTIDE SEQUENCE [LARGE SCALE GENOMIC DNA]</scope>
    <source>
        <strain evidence="4">h7</strain>
    </source>
</reference>
<feature type="domain" description="DUF6697" evidence="2">
    <location>
        <begin position="424"/>
        <end position="626"/>
    </location>
</feature>
<feature type="compositionally biased region" description="Polar residues" evidence="1">
    <location>
        <begin position="326"/>
        <end position="355"/>
    </location>
</feature>
<evidence type="ECO:0000313" key="4">
    <source>
        <dbReference type="Proteomes" id="UP000053424"/>
    </source>
</evidence>
<gene>
    <name evidence="3" type="ORF">M413DRAFT_282123</name>
</gene>
<feature type="region of interest" description="Disordered" evidence="1">
    <location>
        <begin position="637"/>
        <end position="688"/>
    </location>
</feature>
<reference evidence="3 4" key="1">
    <citation type="submission" date="2014-04" db="EMBL/GenBank/DDBJ databases">
        <authorList>
            <consortium name="DOE Joint Genome Institute"/>
            <person name="Kuo A."/>
            <person name="Gay G."/>
            <person name="Dore J."/>
            <person name="Kohler A."/>
            <person name="Nagy L.G."/>
            <person name="Floudas D."/>
            <person name="Copeland A."/>
            <person name="Barry K.W."/>
            <person name="Cichocki N."/>
            <person name="Veneault-Fourrey C."/>
            <person name="LaButti K."/>
            <person name="Lindquist E.A."/>
            <person name="Lipzen A."/>
            <person name="Lundell T."/>
            <person name="Morin E."/>
            <person name="Murat C."/>
            <person name="Sun H."/>
            <person name="Tunlid A."/>
            <person name="Henrissat B."/>
            <person name="Grigoriev I.V."/>
            <person name="Hibbett D.S."/>
            <person name="Martin F."/>
            <person name="Nordberg H.P."/>
            <person name="Cantor M.N."/>
            <person name="Hua S.X."/>
        </authorList>
    </citation>
    <scope>NUCLEOTIDE SEQUENCE [LARGE SCALE GENOMIC DNA]</scope>
    <source>
        <strain evidence="4">h7</strain>
    </source>
</reference>
<name>A0A0C3BXX7_HEBCY</name>
<dbReference type="InterPro" id="IPR046520">
    <property type="entry name" value="DUF6697"/>
</dbReference>
<dbReference type="Proteomes" id="UP000053424">
    <property type="component" value="Unassembled WGS sequence"/>
</dbReference>
<dbReference type="AlphaFoldDB" id="A0A0C3BXX7"/>
<feature type="region of interest" description="Disordered" evidence="1">
    <location>
        <begin position="92"/>
        <end position="225"/>
    </location>
</feature>
<feature type="region of interest" description="Disordered" evidence="1">
    <location>
        <begin position="313"/>
        <end position="355"/>
    </location>
</feature>
<feature type="compositionally biased region" description="Polar residues" evidence="1">
    <location>
        <begin position="92"/>
        <end position="103"/>
    </location>
</feature>